<dbReference type="OrthoDB" id="8404698at2"/>
<name>A0A6L6PMA6_9BURK</name>
<gene>
    <name evidence="1" type="ORF">GM676_21985</name>
</gene>
<sequence>MPIDTAELVELVNEARQGRMKIAGFAMTLPDGGNVYTYSPVPPSEPDFCVAQLEVRTNSTLMLSHQFDYALTNAELRSNVIPFDGVADLLSLFGFGFTGHMPVQPMISIQLHPPADIIFSDCSLEKNHLKLRVLKRDTFKPEQLSIGLRQFPNPTTARRKQIGAEILWEAAELQGFESGSIEMDLDDCATAQLMASVDGFTVRRMVVLDPHKSLNPRLTDYRYLDPNLTQLNKYLFSPKDARQLEVGTAALLHLIGGTSLNPPGSDTPDVIVETPKKKLALVECTTKVENIREKVGKLVGRRDGLIAVENKYGVNREVMAILLVNQPATSIVDEQEFLSQHQVALLTLEDIHAMMGSLEYPPDLDKLYLEKLGAMRGAQLPLFDGHAK</sequence>
<dbReference type="AlphaFoldDB" id="A0A6L6PMA6"/>
<protein>
    <submittedName>
        <fullName evidence="1">Uncharacterized protein</fullName>
    </submittedName>
</protein>
<accession>A0A6L6PMA6</accession>
<organism evidence="1 2">
    <name type="scientific">Duganella radicis</name>
    <dbReference type="NCBI Taxonomy" id="551988"/>
    <lineage>
        <taxon>Bacteria</taxon>
        <taxon>Pseudomonadati</taxon>
        <taxon>Pseudomonadota</taxon>
        <taxon>Betaproteobacteria</taxon>
        <taxon>Burkholderiales</taxon>
        <taxon>Oxalobacteraceae</taxon>
        <taxon>Telluria group</taxon>
        <taxon>Duganella</taxon>
    </lineage>
</organism>
<evidence type="ECO:0000313" key="1">
    <source>
        <dbReference type="EMBL" id="MTV40238.1"/>
    </source>
</evidence>
<dbReference type="EMBL" id="WNKY01000030">
    <property type="protein sequence ID" value="MTV40238.1"/>
    <property type="molecule type" value="Genomic_DNA"/>
</dbReference>
<evidence type="ECO:0000313" key="2">
    <source>
        <dbReference type="Proteomes" id="UP000475582"/>
    </source>
</evidence>
<proteinExistence type="predicted"/>
<dbReference type="Proteomes" id="UP000475582">
    <property type="component" value="Unassembled WGS sequence"/>
</dbReference>
<reference evidence="1 2" key="1">
    <citation type="submission" date="2019-11" db="EMBL/GenBank/DDBJ databases">
        <title>Type strains purchased from KCTC, JCM and DSMZ.</title>
        <authorList>
            <person name="Lu H."/>
        </authorList>
    </citation>
    <scope>NUCLEOTIDE SEQUENCE [LARGE SCALE GENOMIC DNA]</scope>
    <source>
        <strain evidence="1 2">KCTC 22382</strain>
    </source>
</reference>
<dbReference type="RefSeq" id="WP_155466091.1">
    <property type="nucleotide sequence ID" value="NZ_WNKY01000030.1"/>
</dbReference>
<keyword evidence="2" id="KW-1185">Reference proteome</keyword>
<comment type="caution">
    <text evidence="1">The sequence shown here is derived from an EMBL/GenBank/DDBJ whole genome shotgun (WGS) entry which is preliminary data.</text>
</comment>